<feature type="domain" description="PAC" evidence="3">
    <location>
        <begin position="449"/>
        <end position="501"/>
    </location>
</feature>
<dbReference type="NCBIfam" id="TIGR00229">
    <property type="entry name" value="sensory_box"/>
    <property type="match status" value="2"/>
</dbReference>
<evidence type="ECO:0000259" key="4">
    <source>
        <dbReference type="PROSITE" id="PS50883"/>
    </source>
</evidence>
<dbReference type="PROSITE" id="PS50887">
    <property type="entry name" value="GGDEF"/>
    <property type="match status" value="1"/>
</dbReference>
<feature type="domain" description="PAS" evidence="2">
    <location>
        <begin position="373"/>
        <end position="422"/>
    </location>
</feature>
<accession>A4A7X6</accession>
<dbReference type="InterPro" id="IPR035919">
    <property type="entry name" value="EAL_sf"/>
</dbReference>
<comment type="caution">
    <text evidence="6">The sequence shown here is derived from an EMBL/GenBank/DDBJ whole genome shotgun (WGS) entry which is preliminary data.</text>
</comment>
<dbReference type="OrthoDB" id="6597954at2"/>
<sequence length="943" mass="103626">MTPDLKLSGAVELYSEAIAALDLGVVIYEAVDIGADFRILTMNPAALRISEVAGSDVVGKLLSEAFPGARDMGVTDALNRVLRSGKAEKLPALQYSDATQKTDLHHRWFQNDIYALADRRLMAVYSDVTDAKQADRDLGERVKELRGLYEIHRRSQTDTDLDQYAQHVCDELVRSMQAPADVRASLVIHGRTWCAGKDPCEGPRLRVPIGGEKKSPGSIEVTFSEATPPLPEELEFLKGTASSVSLWLSNRKALDNAITLERVLGSTDSEVALLNEHFVYQIVNPAYAARHGLTVSDITGQPIAKVLGDEYPSSGIEEKLKEAQQGNRVRFQQWRETPEGPRRIDVTFAPYSDTQVPRGVAVSIHDITPLHEAEAKLRRVAEVFSSSAEAVMMTELDGSIIDVNNAFTEITGYARNEAIGETPEIISSDQHSPQFFQEMFRIIDAQGRWQGEVWNRRKNGDHFPCLLTVSAVRDEKSRVTGYVASFSDITTIKQNEHRLELLARQDPLTGLPNRTHLRHTLDSRLARAAPGNRSTTILFIDLDQFKDVNDSLGHSAGDELLKVCSSRLLDSLRDDDILARVGGDEFVALLFDVPGYENVSTIASKLIAVLEEPIAIGGETVRVSASIGICRYPEDGADTETLLRNADTAMYAAKKAGRGTWECYSQAMTDVATRHLLLSGAFREALTANDLEIVYQPKYDADSLALTGFEALSRWTSPDFGNVSPEEFIAIAENNGLIVELDYKVLGGVCAQLSRWRAARLLPPKIAVNVSGRTLQQADFYQRLRDILEHHDVSGESLELELTETALLPQPEKQAGVLDQIRALGLTISIDDFGTGYSSLSYLQRLPVATLKIDASFVRELSVSKDADAIAEAIIAMARALDMGIVAEGVESEQQARFLRERGPMSVQGFLYSKAVSAQAATDMLPGDARHTDRGEALLSSQS</sequence>
<dbReference type="Gene3D" id="3.30.450.20">
    <property type="entry name" value="PAS domain"/>
    <property type="match status" value="3"/>
</dbReference>
<dbReference type="Gene3D" id="3.30.70.270">
    <property type="match status" value="1"/>
</dbReference>
<gene>
    <name evidence="6" type="ORF">KT71_14414</name>
</gene>
<dbReference type="GO" id="GO:0003824">
    <property type="term" value="F:catalytic activity"/>
    <property type="evidence" value="ECO:0007669"/>
    <property type="project" value="UniProtKB-ARBA"/>
</dbReference>
<keyword evidence="7" id="KW-1185">Reference proteome</keyword>
<dbReference type="InterPro" id="IPR035965">
    <property type="entry name" value="PAS-like_dom_sf"/>
</dbReference>
<dbReference type="InterPro" id="IPR029787">
    <property type="entry name" value="Nucleotide_cyclase"/>
</dbReference>
<dbReference type="STRING" id="314285.KT71_14414"/>
<dbReference type="CDD" id="cd00130">
    <property type="entry name" value="PAS"/>
    <property type="match status" value="1"/>
</dbReference>
<dbReference type="InterPro" id="IPR052155">
    <property type="entry name" value="Biofilm_reg_signaling"/>
</dbReference>
<dbReference type="SUPFAM" id="SSF55073">
    <property type="entry name" value="Nucleotide cyclase"/>
    <property type="match status" value="1"/>
</dbReference>
<dbReference type="Gene3D" id="3.20.20.450">
    <property type="entry name" value="EAL domain"/>
    <property type="match status" value="1"/>
</dbReference>
<name>A4A7X6_9GAMM</name>
<proteinExistence type="predicted"/>
<evidence type="ECO:0000259" key="3">
    <source>
        <dbReference type="PROSITE" id="PS50113"/>
    </source>
</evidence>
<dbReference type="PROSITE" id="PS50883">
    <property type="entry name" value="EAL"/>
    <property type="match status" value="1"/>
</dbReference>
<dbReference type="SMART" id="SM00091">
    <property type="entry name" value="PAS"/>
    <property type="match status" value="3"/>
</dbReference>
<evidence type="ECO:0000313" key="6">
    <source>
        <dbReference type="EMBL" id="EAQ97771.1"/>
    </source>
</evidence>
<dbReference type="HOGENOM" id="CLU_000445_70_20_6"/>
<dbReference type="InterPro" id="IPR001610">
    <property type="entry name" value="PAC"/>
</dbReference>
<dbReference type="AlphaFoldDB" id="A4A7X6"/>
<dbReference type="InterPro" id="IPR043128">
    <property type="entry name" value="Rev_trsase/Diguanyl_cyclase"/>
</dbReference>
<dbReference type="NCBIfam" id="TIGR00254">
    <property type="entry name" value="GGDEF"/>
    <property type="match status" value="1"/>
</dbReference>
<dbReference type="InterPro" id="IPR000160">
    <property type="entry name" value="GGDEF_dom"/>
</dbReference>
<evidence type="ECO:0000259" key="5">
    <source>
        <dbReference type="PROSITE" id="PS50887"/>
    </source>
</evidence>
<dbReference type="SMART" id="SM00052">
    <property type="entry name" value="EAL"/>
    <property type="match status" value="1"/>
</dbReference>
<dbReference type="FunFam" id="3.30.70.270:FF:000001">
    <property type="entry name" value="Diguanylate cyclase domain protein"/>
    <property type="match status" value="1"/>
</dbReference>
<dbReference type="PANTHER" id="PTHR44757">
    <property type="entry name" value="DIGUANYLATE CYCLASE DGCP"/>
    <property type="match status" value="1"/>
</dbReference>
<dbReference type="PANTHER" id="PTHR44757:SF2">
    <property type="entry name" value="BIOFILM ARCHITECTURE MAINTENANCE PROTEIN MBAA"/>
    <property type="match status" value="1"/>
</dbReference>
<dbReference type="InterPro" id="IPR000014">
    <property type="entry name" value="PAS"/>
</dbReference>
<protein>
    <submittedName>
        <fullName evidence="6">PAS domain protein S-box/diguanylate cyclase (GGDEF) domain protein</fullName>
    </submittedName>
</protein>
<dbReference type="SMART" id="SM00267">
    <property type="entry name" value="GGDEF"/>
    <property type="match status" value="1"/>
</dbReference>
<evidence type="ECO:0000259" key="2">
    <source>
        <dbReference type="PROSITE" id="PS50112"/>
    </source>
</evidence>
<dbReference type="Proteomes" id="UP000019205">
    <property type="component" value="Chromosome"/>
</dbReference>
<dbReference type="Pfam" id="PF00990">
    <property type="entry name" value="GGDEF"/>
    <property type="match status" value="1"/>
</dbReference>
<dbReference type="InterPro" id="IPR001633">
    <property type="entry name" value="EAL_dom"/>
</dbReference>
<dbReference type="PROSITE" id="PS50112">
    <property type="entry name" value="PAS"/>
    <property type="match status" value="1"/>
</dbReference>
<dbReference type="RefSeq" id="WP_008295318.1">
    <property type="nucleotide sequence ID" value="NZ_CM002299.1"/>
</dbReference>
<reference evidence="6 7" key="1">
    <citation type="journal article" date="2007" name="Proc. Natl. Acad. Sci. U.S.A.">
        <title>Characterization of a marine gammaproteobacterium capable of aerobic anoxygenic photosynthesis.</title>
        <authorList>
            <person name="Fuchs B.M."/>
            <person name="Spring S."/>
            <person name="Teeling H."/>
            <person name="Quast C."/>
            <person name="Wulf J."/>
            <person name="Schattenhofer M."/>
            <person name="Yan S."/>
            <person name="Ferriera S."/>
            <person name="Johnson J."/>
            <person name="Glockner F.O."/>
            <person name="Amann R."/>
        </authorList>
    </citation>
    <scope>NUCLEOTIDE SEQUENCE [LARGE SCALE GENOMIC DNA]</scope>
    <source>
        <strain evidence="6">KT71</strain>
    </source>
</reference>
<organism evidence="6 7">
    <name type="scientific">Congregibacter litoralis KT71</name>
    <dbReference type="NCBI Taxonomy" id="314285"/>
    <lineage>
        <taxon>Bacteria</taxon>
        <taxon>Pseudomonadati</taxon>
        <taxon>Pseudomonadota</taxon>
        <taxon>Gammaproteobacteria</taxon>
        <taxon>Cellvibrionales</taxon>
        <taxon>Halieaceae</taxon>
        <taxon>Congregibacter</taxon>
    </lineage>
</organism>
<feature type="domain" description="GGDEF" evidence="5">
    <location>
        <begin position="533"/>
        <end position="666"/>
    </location>
</feature>
<feature type="domain" description="EAL" evidence="4">
    <location>
        <begin position="675"/>
        <end position="929"/>
    </location>
</feature>
<dbReference type="eggNOG" id="COG5001">
    <property type="taxonomic scope" value="Bacteria"/>
</dbReference>
<dbReference type="CDD" id="cd01948">
    <property type="entry name" value="EAL"/>
    <property type="match status" value="1"/>
</dbReference>
<evidence type="ECO:0000313" key="7">
    <source>
        <dbReference type="Proteomes" id="UP000019205"/>
    </source>
</evidence>
<dbReference type="SUPFAM" id="SSF55785">
    <property type="entry name" value="PYP-like sensor domain (PAS domain)"/>
    <property type="match status" value="3"/>
</dbReference>
<dbReference type="PROSITE" id="PS50113">
    <property type="entry name" value="PAC"/>
    <property type="match status" value="1"/>
</dbReference>
<dbReference type="SUPFAM" id="SSF141868">
    <property type="entry name" value="EAL domain-like"/>
    <property type="match status" value="1"/>
</dbReference>
<dbReference type="Pfam" id="PF13426">
    <property type="entry name" value="PAS_9"/>
    <property type="match status" value="1"/>
</dbReference>
<reference evidence="6 7" key="2">
    <citation type="journal article" date="2009" name="PLoS ONE">
        <title>The photosynthetic apparatus and its regulation in the aerobic gammaproteobacterium Congregibacter litoralis gen. nov., sp. nov.</title>
        <authorList>
            <person name="Spring S."/>
            <person name="Lunsdorf H."/>
            <person name="Fuchs B.M."/>
            <person name="Tindall B.J."/>
        </authorList>
    </citation>
    <scope>NUCLEOTIDE SEQUENCE [LARGE SCALE GENOMIC DNA]</scope>
    <source>
        <strain evidence="6">KT71</strain>
    </source>
</reference>
<dbReference type="CDD" id="cd01949">
    <property type="entry name" value="GGDEF"/>
    <property type="match status" value="1"/>
</dbReference>
<evidence type="ECO:0000256" key="1">
    <source>
        <dbReference type="ARBA" id="ARBA00001946"/>
    </source>
</evidence>
<dbReference type="InterPro" id="IPR000700">
    <property type="entry name" value="PAS-assoc_C"/>
</dbReference>
<dbReference type="SMART" id="SM00086">
    <property type="entry name" value="PAC"/>
    <property type="match status" value="1"/>
</dbReference>
<dbReference type="Pfam" id="PF08448">
    <property type="entry name" value="PAS_4"/>
    <property type="match status" value="2"/>
</dbReference>
<dbReference type="Pfam" id="PF00563">
    <property type="entry name" value="EAL"/>
    <property type="match status" value="1"/>
</dbReference>
<dbReference type="EMBL" id="AAOA02000001">
    <property type="protein sequence ID" value="EAQ97771.1"/>
    <property type="molecule type" value="Genomic_DNA"/>
</dbReference>
<comment type="cofactor">
    <cofactor evidence="1">
        <name>Mg(2+)</name>
        <dbReference type="ChEBI" id="CHEBI:18420"/>
    </cofactor>
</comment>
<dbReference type="InterPro" id="IPR013656">
    <property type="entry name" value="PAS_4"/>
</dbReference>